<feature type="compositionally biased region" description="Basic and acidic residues" evidence="1">
    <location>
        <begin position="13"/>
        <end position="43"/>
    </location>
</feature>
<feature type="region of interest" description="Disordered" evidence="1">
    <location>
        <begin position="146"/>
        <end position="221"/>
    </location>
</feature>
<reference evidence="2" key="1">
    <citation type="submission" date="2024-06" db="UniProtKB">
        <authorList>
            <consortium name="Ensembl"/>
        </authorList>
    </citation>
    <scope>IDENTIFICATION</scope>
</reference>
<dbReference type="InParanoid" id="M3XLV4"/>
<feature type="region of interest" description="Disordered" evidence="1">
    <location>
        <begin position="1"/>
        <end position="107"/>
    </location>
</feature>
<feature type="compositionally biased region" description="Low complexity" evidence="1">
    <location>
        <begin position="64"/>
        <end position="88"/>
    </location>
</feature>
<dbReference type="HOGENOM" id="CLU_959638_0_0_1"/>
<name>M3XLV4_MUSPF</name>
<proteinExistence type="predicted"/>
<dbReference type="EMBL" id="AEYP01089372">
    <property type="status" value="NOT_ANNOTATED_CDS"/>
    <property type="molecule type" value="Genomic_DNA"/>
</dbReference>
<protein>
    <submittedName>
        <fullName evidence="2">Uncharacterized protein</fullName>
    </submittedName>
</protein>
<dbReference type="Ensembl" id="ENSMPUT00000000054.1">
    <property type="protein sequence ID" value="ENSMPUP00000000054.1"/>
    <property type="gene ID" value="ENSMPUG00000000054.1"/>
</dbReference>
<feature type="compositionally biased region" description="Low complexity" evidence="1">
    <location>
        <begin position="158"/>
        <end position="168"/>
    </location>
</feature>
<organism evidence="2">
    <name type="scientific">Mustela putorius furo</name>
    <name type="common">European domestic ferret</name>
    <name type="synonym">Mustela furo</name>
    <dbReference type="NCBI Taxonomy" id="9669"/>
    <lineage>
        <taxon>Eukaryota</taxon>
        <taxon>Metazoa</taxon>
        <taxon>Chordata</taxon>
        <taxon>Craniata</taxon>
        <taxon>Vertebrata</taxon>
        <taxon>Euteleostomi</taxon>
        <taxon>Mammalia</taxon>
        <taxon>Eutheria</taxon>
        <taxon>Laurasiatheria</taxon>
        <taxon>Carnivora</taxon>
        <taxon>Caniformia</taxon>
        <taxon>Musteloidea</taxon>
        <taxon>Mustelidae</taxon>
        <taxon>Mustelinae</taxon>
        <taxon>Mustela</taxon>
    </lineage>
</organism>
<feature type="compositionally biased region" description="Acidic residues" evidence="1">
    <location>
        <begin position="1"/>
        <end position="12"/>
    </location>
</feature>
<evidence type="ECO:0000256" key="1">
    <source>
        <dbReference type="SAM" id="MobiDB-lite"/>
    </source>
</evidence>
<evidence type="ECO:0000313" key="2">
    <source>
        <dbReference type="Ensembl" id="ENSMPUP00000000054.1"/>
    </source>
</evidence>
<accession>M3XLV4</accession>
<dbReference type="AlphaFoldDB" id="M3XLV4"/>
<sequence>MPAEDGADDANEEDHQLRQELPREKEGERESDAKPRGRLRERQQQALRCARAGPPSGVGGAGPRGRALTTGPASATSAAASRRTSGGRAPRRPRRQTRQPGTSGGWALSRGAMAAATVVAATVAAAAAVAADGGSMLARAVVPGRRRWAGGPGPAPPRAAWDRPTCARGRGGGGGGRAPTPGTPPPTVAVRRPPGARSEDPEGQHTVRGAGGRVEWGAGSLARTKEDVGRYSEMCGGGGWRGRIRNSTLRSSGARCCPFRHRSQPFTCTKLTCLSRQQHEVLGSIGTLLL</sequence>